<dbReference type="Gene3D" id="3.30.40.10">
    <property type="entry name" value="Zinc/RING finger domain, C3HC4 (zinc finger)"/>
    <property type="match status" value="1"/>
</dbReference>
<keyword evidence="4" id="KW-1185">Reference proteome</keyword>
<gene>
    <name evidence="5 6" type="primary">LOC103488931</name>
</gene>
<accession>A0ABM3LAW9</accession>
<dbReference type="RefSeq" id="XP_050947194.1">
    <property type="nucleotide sequence ID" value="XM_051091237.1"/>
</dbReference>
<evidence type="ECO:0000259" key="3">
    <source>
        <dbReference type="PROSITE" id="PS50089"/>
    </source>
</evidence>
<organism evidence="4 5">
    <name type="scientific">Cucumis melo</name>
    <name type="common">Muskmelon</name>
    <dbReference type="NCBI Taxonomy" id="3656"/>
    <lineage>
        <taxon>Eukaryota</taxon>
        <taxon>Viridiplantae</taxon>
        <taxon>Streptophyta</taxon>
        <taxon>Embryophyta</taxon>
        <taxon>Tracheophyta</taxon>
        <taxon>Spermatophyta</taxon>
        <taxon>Magnoliopsida</taxon>
        <taxon>eudicotyledons</taxon>
        <taxon>Gunneridae</taxon>
        <taxon>Pentapetalae</taxon>
        <taxon>rosids</taxon>
        <taxon>fabids</taxon>
        <taxon>Cucurbitales</taxon>
        <taxon>Cucurbitaceae</taxon>
        <taxon>Benincaseae</taxon>
        <taxon>Cucumis</taxon>
    </lineage>
</organism>
<dbReference type="InterPro" id="IPR013083">
    <property type="entry name" value="Znf_RING/FYVE/PHD"/>
</dbReference>
<keyword evidence="1" id="KW-0479">Metal-binding</keyword>
<keyword evidence="1" id="KW-0862">Zinc</keyword>
<dbReference type="Proteomes" id="UP001652600">
    <property type="component" value="Chromosome 10"/>
</dbReference>
<dbReference type="SUPFAM" id="SSF57850">
    <property type="entry name" value="RING/U-box"/>
    <property type="match status" value="1"/>
</dbReference>
<evidence type="ECO:0000313" key="6">
    <source>
        <dbReference type="RefSeq" id="XP_050947194.1"/>
    </source>
</evidence>
<evidence type="ECO:0000313" key="4">
    <source>
        <dbReference type="Proteomes" id="UP001652600"/>
    </source>
</evidence>
<dbReference type="Pfam" id="PF13920">
    <property type="entry name" value="zf-C3HC4_3"/>
    <property type="match status" value="1"/>
</dbReference>
<feature type="domain" description="RING-type" evidence="3">
    <location>
        <begin position="145"/>
        <end position="183"/>
    </location>
</feature>
<proteinExistence type="predicted"/>
<dbReference type="PANTHER" id="PTHR15315">
    <property type="entry name" value="RING FINGER PROTEIN 41, 151"/>
    <property type="match status" value="1"/>
</dbReference>
<dbReference type="PROSITE" id="PS50089">
    <property type="entry name" value="ZF_RING_2"/>
    <property type="match status" value="1"/>
</dbReference>
<reference evidence="5 6" key="1">
    <citation type="submission" date="2025-05" db="UniProtKB">
        <authorList>
            <consortium name="RefSeq"/>
        </authorList>
    </citation>
    <scope>IDENTIFICATION</scope>
    <source>
        <tissue evidence="5 6">Stem</tissue>
    </source>
</reference>
<feature type="region of interest" description="Disordered" evidence="2">
    <location>
        <begin position="115"/>
        <end position="135"/>
    </location>
</feature>
<evidence type="ECO:0000256" key="2">
    <source>
        <dbReference type="SAM" id="MobiDB-lite"/>
    </source>
</evidence>
<sequence length="240" mass="28170">MLPREYGGFCIQMRLHYSPFAPFLLHWIEWMDFNCTDPVPSFLGLFHILLYKVYVDGKPLVSPRERKATLKEFYGPYFSPNFFFSRIEQIGSKLFTIETMAAVIYPSLRQLQSGRVDSKEETSPRKITEDEQKLSNEDLQRDEECGICMENCRDVVLPNCGHSMCLNCFKDWSARSRSCPFCRNCLNRLSTRDLWILTSDTEIIDSETLAKENLLHFYLYTESLPLFQPDMNIFIPDYML</sequence>
<dbReference type="GeneID" id="103488931"/>
<evidence type="ECO:0000313" key="5">
    <source>
        <dbReference type="RefSeq" id="XP_050947192.1"/>
    </source>
</evidence>
<feature type="compositionally biased region" description="Basic and acidic residues" evidence="2">
    <location>
        <begin position="116"/>
        <end position="135"/>
    </location>
</feature>
<dbReference type="PANTHER" id="PTHR15315:SF22">
    <property type="entry name" value="OS01G0905700 PROTEIN"/>
    <property type="match status" value="1"/>
</dbReference>
<evidence type="ECO:0000256" key="1">
    <source>
        <dbReference type="PROSITE-ProRule" id="PRU00175"/>
    </source>
</evidence>
<name>A0ABM3LAW9_CUCME</name>
<dbReference type="InterPro" id="IPR001841">
    <property type="entry name" value="Znf_RING"/>
</dbReference>
<dbReference type="RefSeq" id="XP_050947192.1">
    <property type="nucleotide sequence ID" value="XM_051091235.1"/>
</dbReference>
<keyword evidence="1" id="KW-0863">Zinc-finger</keyword>
<dbReference type="SMART" id="SM00184">
    <property type="entry name" value="RING"/>
    <property type="match status" value="1"/>
</dbReference>
<protein>
    <submittedName>
        <fullName evidence="5 6">E3 ubiquitin-protein ligase AIRP2-like isoform X2</fullName>
    </submittedName>
</protein>